<evidence type="ECO:0000256" key="2">
    <source>
        <dbReference type="HAMAP-Rule" id="MF_00611"/>
    </source>
</evidence>
<evidence type="ECO:0000256" key="3">
    <source>
        <dbReference type="SAM" id="MobiDB-lite"/>
    </source>
</evidence>
<evidence type="ECO:0000259" key="5">
    <source>
        <dbReference type="Pfam" id="PF24859"/>
    </source>
</evidence>
<dbReference type="Pfam" id="PF24859">
    <property type="entry name" value="FdhE_central"/>
    <property type="match status" value="1"/>
</dbReference>
<dbReference type="CDD" id="cd16341">
    <property type="entry name" value="FdhE"/>
    <property type="match status" value="1"/>
</dbReference>
<dbReference type="EMBL" id="BMEG01000002">
    <property type="protein sequence ID" value="GGD61437.1"/>
    <property type="molecule type" value="Genomic_DNA"/>
</dbReference>
<dbReference type="SUPFAM" id="SSF144020">
    <property type="entry name" value="FdhE-like"/>
    <property type="match status" value="1"/>
</dbReference>
<comment type="subcellular location">
    <subcellularLocation>
        <location evidence="2">Cytoplasm</location>
    </subcellularLocation>
</comment>
<gene>
    <name evidence="2 7" type="primary">fdhE</name>
    <name evidence="8" type="ORF">BG57_05740</name>
    <name evidence="7" type="ORF">GCM10010985_14400</name>
</gene>
<dbReference type="InterPro" id="IPR056796">
    <property type="entry name" value="FdhE_C"/>
</dbReference>
<accession>A0A069P1E2</accession>
<feature type="domain" description="FdhE N-terminal" evidence="4">
    <location>
        <begin position="19"/>
        <end position="181"/>
    </location>
</feature>
<dbReference type="Pfam" id="PF24860">
    <property type="entry name" value="FdhE_C"/>
    <property type="match status" value="1"/>
</dbReference>
<reference evidence="8 9" key="2">
    <citation type="submission" date="2014-03" db="EMBL/GenBank/DDBJ databases">
        <title>Draft Genome Sequences of Four Burkholderia Strains.</title>
        <authorList>
            <person name="Liu X.Y."/>
            <person name="Li C.X."/>
            <person name="Xu J.H."/>
        </authorList>
    </citation>
    <scope>NUCLEOTIDE SEQUENCE [LARGE SCALE GENOMIC DNA]</scope>
    <source>
        <strain evidence="8 9">R27</strain>
    </source>
</reference>
<dbReference type="eggNOG" id="COG3058">
    <property type="taxonomic scope" value="Bacteria"/>
</dbReference>
<evidence type="ECO:0000259" key="4">
    <source>
        <dbReference type="Pfam" id="PF04216"/>
    </source>
</evidence>
<comment type="caution">
    <text evidence="8">The sequence shown here is derived from an EMBL/GenBank/DDBJ whole genome shotgun (WGS) entry which is preliminary data.</text>
</comment>
<sequence length="336" mass="36664">MVQRILEAGTIESLDPSAIPRLRMPERATVFSARAARLRQLADASNPIAGYLRLMAVLADAQQHVLADFTAPTPSRESIELNQRHSMPIVPALTDARDPAWRDVLFMLLDRIETAGALTPALAQLVARLRTTEAAALDAQADAILALRFADIEPAGAPFIMAALQVLWTDVASRIAMSDVPYVDAPGVCPVCGTMPVASVVRIGGTHDGYRYVQCGLCSTEWHIVRAKCSNCDSTKGIAYHAMDAAEQSAEDEQAKAERARNAPLKAESCDECGTYRKIGYQDKAYDFEPFADDLASLTLDLLMSDAGFLRASPHPWLWPEQSREADEPDQADQPR</sequence>
<dbReference type="GO" id="GO:0005829">
    <property type="term" value="C:cytosol"/>
    <property type="evidence" value="ECO:0007669"/>
    <property type="project" value="TreeGrafter"/>
</dbReference>
<feature type="region of interest" description="Disordered" evidence="3">
    <location>
        <begin position="315"/>
        <end position="336"/>
    </location>
</feature>
<dbReference type="InterPro" id="IPR006452">
    <property type="entry name" value="Formate_DH_accessory"/>
</dbReference>
<protein>
    <recommendedName>
        <fullName evidence="2">Protein FdhE homolog</fullName>
    </recommendedName>
</protein>
<dbReference type="Pfam" id="PF04216">
    <property type="entry name" value="FdhE_N"/>
    <property type="match status" value="1"/>
</dbReference>
<dbReference type="NCBIfam" id="TIGR01562">
    <property type="entry name" value="FdhE"/>
    <property type="match status" value="1"/>
</dbReference>
<dbReference type="AlphaFoldDB" id="A0A069P1E2"/>
<evidence type="ECO:0000313" key="7">
    <source>
        <dbReference type="EMBL" id="GGD61437.1"/>
    </source>
</evidence>
<dbReference type="InterPro" id="IPR056774">
    <property type="entry name" value="FdhE_N"/>
</dbReference>
<dbReference type="PANTHER" id="PTHR37689:SF1">
    <property type="entry name" value="PROTEIN FDHE"/>
    <property type="match status" value="1"/>
</dbReference>
<comment type="function">
    <text evidence="2">Necessary for formate dehydrogenase activity.</text>
</comment>
<evidence type="ECO:0000259" key="6">
    <source>
        <dbReference type="Pfam" id="PF24860"/>
    </source>
</evidence>
<keyword evidence="1 2" id="KW-0963">Cytoplasm</keyword>
<evidence type="ECO:0000313" key="10">
    <source>
        <dbReference type="Proteomes" id="UP000597138"/>
    </source>
</evidence>
<dbReference type="Proteomes" id="UP000597138">
    <property type="component" value="Unassembled WGS sequence"/>
</dbReference>
<comment type="similarity">
    <text evidence="2">Belongs to the FdhE family.</text>
</comment>
<organism evidence="8 9">
    <name type="scientific">Caballeronia grimmiae</name>
    <dbReference type="NCBI Taxonomy" id="1071679"/>
    <lineage>
        <taxon>Bacteria</taxon>
        <taxon>Pseudomonadati</taxon>
        <taxon>Pseudomonadota</taxon>
        <taxon>Betaproteobacteria</taxon>
        <taxon>Burkholderiales</taxon>
        <taxon>Burkholderiaceae</taxon>
        <taxon>Caballeronia</taxon>
    </lineage>
</organism>
<evidence type="ECO:0000313" key="9">
    <source>
        <dbReference type="Proteomes" id="UP000027439"/>
    </source>
</evidence>
<dbReference type="EMBL" id="JFHE01000013">
    <property type="protein sequence ID" value="KDR34480.1"/>
    <property type="molecule type" value="Genomic_DNA"/>
</dbReference>
<dbReference type="Proteomes" id="UP000027439">
    <property type="component" value="Unassembled WGS sequence"/>
</dbReference>
<evidence type="ECO:0000313" key="8">
    <source>
        <dbReference type="EMBL" id="KDR34480.1"/>
    </source>
</evidence>
<name>A0A069P1E2_9BURK</name>
<dbReference type="STRING" id="1071679.BG57_05740"/>
<dbReference type="GO" id="GO:0008199">
    <property type="term" value="F:ferric iron binding"/>
    <property type="evidence" value="ECO:0007669"/>
    <property type="project" value="TreeGrafter"/>
</dbReference>
<feature type="domain" description="FdhE central" evidence="5">
    <location>
        <begin position="188"/>
        <end position="226"/>
    </location>
</feature>
<dbReference type="InterPro" id="IPR056797">
    <property type="entry name" value="FdhE_central"/>
</dbReference>
<dbReference type="InterPro" id="IPR024064">
    <property type="entry name" value="FdhE-like_sf"/>
</dbReference>
<dbReference type="GO" id="GO:0051604">
    <property type="term" value="P:protein maturation"/>
    <property type="evidence" value="ECO:0007669"/>
    <property type="project" value="TreeGrafter"/>
</dbReference>
<reference evidence="7" key="1">
    <citation type="journal article" date="2014" name="Int. J. Syst. Evol. Microbiol.">
        <title>Complete genome of a new Firmicutes species belonging to the dominant human colonic microbiota ('Ruminococcus bicirculans') reveals two chromosomes and a selective capacity to utilize plant glucans.</title>
        <authorList>
            <consortium name="NISC Comparative Sequencing Program"/>
            <person name="Wegmann U."/>
            <person name="Louis P."/>
            <person name="Goesmann A."/>
            <person name="Henrissat B."/>
            <person name="Duncan S.H."/>
            <person name="Flint H.J."/>
        </authorList>
    </citation>
    <scope>NUCLEOTIDE SEQUENCE</scope>
    <source>
        <strain evidence="7">CGMCC 1.11013</strain>
    </source>
</reference>
<dbReference type="PANTHER" id="PTHR37689">
    <property type="entry name" value="PROTEIN FDHE"/>
    <property type="match status" value="1"/>
</dbReference>
<dbReference type="OrthoDB" id="9794151at2"/>
<proteinExistence type="inferred from homology"/>
<dbReference type="PIRSF" id="PIRSF018296">
    <property type="entry name" value="Format_dh_formtn"/>
    <property type="match status" value="1"/>
</dbReference>
<evidence type="ECO:0000256" key="1">
    <source>
        <dbReference type="ARBA" id="ARBA00022490"/>
    </source>
</evidence>
<dbReference type="RefSeq" id="WP_035966001.1">
    <property type="nucleotide sequence ID" value="NZ_BMEG01000002.1"/>
</dbReference>
<dbReference type="Gene3D" id="3.90.1670.10">
    <property type="entry name" value="FdhE-like domain"/>
    <property type="match status" value="1"/>
</dbReference>
<reference evidence="7" key="4">
    <citation type="submission" date="2024-05" db="EMBL/GenBank/DDBJ databases">
        <authorList>
            <person name="Sun Q."/>
            <person name="Zhou Y."/>
        </authorList>
    </citation>
    <scope>NUCLEOTIDE SEQUENCE</scope>
    <source>
        <strain evidence="7">CGMCC 1.11013</strain>
    </source>
</reference>
<feature type="compositionally biased region" description="Acidic residues" evidence="3">
    <location>
        <begin position="327"/>
        <end position="336"/>
    </location>
</feature>
<reference evidence="10" key="3">
    <citation type="journal article" date="2019" name="Int. J. Syst. Evol. Microbiol.">
        <title>The Global Catalogue of Microorganisms (GCM) 10K type strain sequencing project: providing services to taxonomists for standard genome sequencing and annotation.</title>
        <authorList>
            <consortium name="The Broad Institute Genomics Platform"/>
            <consortium name="The Broad Institute Genome Sequencing Center for Infectious Disease"/>
            <person name="Wu L."/>
            <person name="Ma J."/>
        </authorList>
    </citation>
    <scope>NUCLEOTIDE SEQUENCE [LARGE SCALE GENOMIC DNA]</scope>
    <source>
        <strain evidence="10">CGMCC 1.11013</strain>
    </source>
</reference>
<dbReference type="HAMAP" id="MF_00611">
    <property type="entry name" value="FdeH"/>
    <property type="match status" value="1"/>
</dbReference>
<feature type="domain" description="FdhE C-terminal" evidence="6">
    <location>
        <begin position="228"/>
        <end position="318"/>
    </location>
</feature>
<keyword evidence="10" id="KW-1185">Reference proteome</keyword>